<dbReference type="InterPro" id="IPR019734">
    <property type="entry name" value="TPR_rpt"/>
</dbReference>
<sequence>MVTKERDFEDELISAWESKRYVPKPGEPALPPQLSDLVQKTPEEVMTELNRLPLFMSQLDETDGEGGENVGLEALKSLAYDGEPDEIATNFKNQGNNCFKFKQYKNAVEYYTQGLEVECKVDAINVALYVNRAACNLELKNYRRCIEDCKKALLIDEDNVKACYRAGRAFLAVERYDEAKQVLQYGLTKDPENKAIQETLRKVEEKEKQIEEKRLKKEREEHQERLRKELLTNAVKLRHFETVKTPRPADYLEDAKLRLEDPADYESQLIFPAVVLYPTTDEFDFVAEISELTTPLELLEMVLDRPQSWFEDPKHKNFTVKSLECYMETITGGLIKVGKKVPINKALMSDKAKAPLFDNALRLYVVPKQDSPEWLSKWNKEVALSKRQA</sequence>
<dbReference type="STRING" id="45354.A0A1L0BRK4"/>
<dbReference type="PANTHER" id="PTHR46035">
    <property type="entry name" value="TETRATRICOPEPTIDE REPEAT PROTEIN 4"/>
    <property type="match status" value="1"/>
</dbReference>
<dbReference type="Pfam" id="PF18972">
    <property type="entry name" value="Wheel"/>
    <property type="match status" value="1"/>
</dbReference>
<dbReference type="InterPro" id="IPR044059">
    <property type="entry name" value="Csn1/TTC4_wheel"/>
</dbReference>
<keyword evidence="2 4" id="KW-0802">TPR repeat</keyword>
<dbReference type="Pfam" id="PF14559">
    <property type="entry name" value="TPR_19"/>
    <property type="match status" value="1"/>
</dbReference>
<reference evidence="7 8" key="1">
    <citation type="submission" date="2016-10" db="EMBL/GenBank/DDBJ databases">
        <authorList>
            <person name="de Groot N.N."/>
        </authorList>
    </citation>
    <scope>NUCLEOTIDE SEQUENCE [LARGE SCALE GENOMIC DNA]</scope>
    <source>
        <strain evidence="7 8">CBS 141442</strain>
    </source>
</reference>
<evidence type="ECO:0000256" key="5">
    <source>
        <dbReference type="SAM" id="Coils"/>
    </source>
</evidence>
<dbReference type="CDD" id="cd21381">
    <property type="entry name" value="CTWD_TTC4"/>
    <property type="match status" value="1"/>
</dbReference>
<dbReference type="PANTHER" id="PTHR46035:SF1">
    <property type="entry name" value="TETRATRICOPEPTIDE REPEAT PROTEIN 4"/>
    <property type="match status" value="1"/>
</dbReference>
<evidence type="ECO:0000256" key="2">
    <source>
        <dbReference type="ARBA" id="ARBA00022803"/>
    </source>
</evidence>
<protein>
    <submittedName>
        <fullName evidence="7">CIC11C00000005080</fullName>
    </submittedName>
</protein>
<evidence type="ECO:0000256" key="3">
    <source>
        <dbReference type="ARBA" id="ARBA00023602"/>
    </source>
</evidence>
<evidence type="ECO:0000313" key="8">
    <source>
        <dbReference type="Proteomes" id="UP000182334"/>
    </source>
</evidence>
<organism evidence="7 8">
    <name type="scientific">Sungouiella intermedia</name>
    <dbReference type="NCBI Taxonomy" id="45354"/>
    <lineage>
        <taxon>Eukaryota</taxon>
        <taxon>Fungi</taxon>
        <taxon>Dikarya</taxon>
        <taxon>Ascomycota</taxon>
        <taxon>Saccharomycotina</taxon>
        <taxon>Pichiomycetes</taxon>
        <taxon>Metschnikowiaceae</taxon>
        <taxon>Sungouiella</taxon>
    </lineage>
</organism>
<evidence type="ECO:0000256" key="4">
    <source>
        <dbReference type="PROSITE-ProRule" id="PRU00339"/>
    </source>
</evidence>
<name>A0A1L0BRK4_9ASCO</name>
<dbReference type="GO" id="GO:0051879">
    <property type="term" value="F:Hsp90 protein binding"/>
    <property type="evidence" value="ECO:0007669"/>
    <property type="project" value="InterPro"/>
</dbReference>
<dbReference type="EMBL" id="LT635759">
    <property type="protein sequence ID" value="SGZ54031.1"/>
    <property type="molecule type" value="Genomic_DNA"/>
</dbReference>
<dbReference type="GO" id="GO:0006457">
    <property type="term" value="P:protein folding"/>
    <property type="evidence" value="ECO:0007669"/>
    <property type="project" value="TreeGrafter"/>
</dbReference>
<keyword evidence="5" id="KW-0175">Coiled coil</keyword>
<evidence type="ECO:0000256" key="1">
    <source>
        <dbReference type="ARBA" id="ARBA00022737"/>
    </source>
</evidence>
<proteinExistence type="inferred from homology"/>
<dbReference type="SMART" id="SM00028">
    <property type="entry name" value="TPR"/>
    <property type="match status" value="3"/>
</dbReference>
<dbReference type="OrthoDB" id="420195at2759"/>
<dbReference type="SUPFAM" id="SSF48452">
    <property type="entry name" value="TPR-like"/>
    <property type="match status" value="1"/>
</dbReference>
<dbReference type="PROSITE" id="PS50005">
    <property type="entry name" value="TPR"/>
    <property type="match status" value="1"/>
</dbReference>
<evidence type="ECO:0000259" key="6">
    <source>
        <dbReference type="Pfam" id="PF18972"/>
    </source>
</evidence>
<gene>
    <name evidence="7" type="ORF">SAMEA4029010_CIC11G00000005080</name>
</gene>
<dbReference type="AlphaFoldDB" id="A0A1L0BRK4"/>
<dbReference type="Gene3D" id="1.25.40.10">
    <property type="entry name" value="Tetratricopeptide repeat domain"/>
    <property type="match status" value="1"/>
</dbReference>
<dbReference type="GO" id="GO:0005829">
    <property type="term" value="C:cytosol"/>
    <property type="evidence" value="ECO:0007669"/>
    <property type="project" value="TreeGrafter"/>
</dbReference>
<keyword evidence="8" id="KW-1185">Reference proteome</keyword>
<dbReference type="Proteomes" id="UP000182334">
    <property type="component" value="Chromosome IV"/>
</dbReference>
<dbReference type="GO" id="GO:0030544">
    <property type="term" value="F:Hsp70 protein binding"/>
    <property type="evidence" value="ECO:0007669"/>
    <property type="project" value="TreeGrafter"/>
</dbReference>
<feature type="domain" description="Cns1/TTC4 wheel" evidence="6">
    <location>
        <begin position="261"/>
        <end position="378"/>
    </location>
</feature>
<accession>A0A1L0BRK4</accession>
<dbReference type="GO" id="GO:0005634">
    <property type="term" value="C:nucleus"/>
    <property type="evidence" value="ECO:0007669"/>
    <property type="project" value="TreeGrafter"/>
</dbReference>
<feature type="repeat" description="TPR" evidence="4">
    <location>
        <begin position="160"/>
        <end position="193"/>
    </location>
</feature>
<evidence type="ECO:0000313" key="7">
    <source>
        <dbReference type="EMBL" id="SGZ54031.1"/>
    </source>
</evidence>
<feature type="coiled-coil region" evidence="5">
    <location>
        <begin position="193"/>
        <end position="232"/>
    </location>
</feature>
<dbReference type="InterPro" id="IPR011990">
    <property type="entry name" value="TPR-like_helical_dom_sf"/>
</dbReference>
<comment type="similarity">
    <text evidence="3">Belongs to the TTC4 family.</text>
</comment>
<keyword evidence="1" id="KW-0677">Repeat</keyword>